<reference evidence="3" key="1">
    <citation type="submission" date="2016-10" db="EMBL/GenBank/DDBJ databases">
        <authorList>
            <person name="Varghese N."/>
            <person name="Submissions S."/>
        </authorList>
    </citation>
    <scope>NUCLEOTIDE SEQUENCE [LARGE SCALE GENOMIC DNA]</scope>
    <source>
        <strain evidence="3">DSM 44232</strain>
    </source>
</reference>
<feature type="compositionally biased region" description="Polar residues" evidence="1">
    <location>
        <begin position="69"/>
        <end position="80"/>
    </location>
</feature>
<gene>
    <name evidence="2" type="ORF">SAMN04488564_107435</name>
</gene>
<organism evidence="2 3">
    <name type="scientific">Lentzea waywayandensis</name>
    <dbReference type="NCBI Taxonomy" id="84724"/>
    <lineage>
        <taxon>Bacteria</taxon>
        <taxon>Bacillati</taxon>
        <taxon>Actinomycetota</taxon>
        <taxon>Actinomycetes</taxon>
        <taxon>Pseudonocardiales</taxon>
        <taxon>Pseudonocardiaceae</taxon>
        <taxon>Lentzea</taxon>
    </lineage>
</organism>
<proteinExistence type="predicted"/>
<evidence type="ECO:0000313" key="2">
    <source>
        <dbReference type="EMBL" id="SFR24360.1"/>
    </source>
</evidence>
<evidence type="ECO:0000256" key="1">
    <source>
        <dbReference type="SAM" id="MobiDB-lite"/>
    </source>
</evidence>
<feature type="region of interest" description="Disordered" evidence="1">
    <location>
        <begin position="1"/>
        <end position="80"/>
    </location>
</feature>
<dbReference type="Proteomes" id="UP000198583">
    <property type="component" value="Unassembled WGS sequence"/>
</dbReference>
<sequence length="109" mass="11879">MPSSAVSERHDGPDVDGVNGREHVLTGLRPPTATADSPVLDVPHGKSVTHEHVRKRPPKLQPIPLMPKTTVNDDNSTQSNTVRKVKLAKLTGVVTVSNSLHTQNLRERQ</sequence>
<evidence type="ECO:0000313" key="3">
    <source>
        <dbReference type="Proteomes" id="UP000198583"/>
    </source>
</evidence>
<dbReference type="AlphaFoldDB" id="A0A1I6F379"/>
<feature type="compositionally biased region" description="Basic and acidic residues" evidence="1">
    <location>
        <begin position="7"/>
        <end position="24"/>
    </location>
</feature>
<dbReference type="EMBL" id="FOYL01000007">
    <property type="protein sequence ID" value="SFR24360.1"/>
    <property type="molecule type" value="Genomic_DNA"/>
</dbReference>
<protein>
    <submittedName>
        <fullName evidence="2">Uncharacterized protein</fullName>
    </submittedName>
</protein>
<accession>A0A1I6F379</accession>
<keyword evidence="3" id="KW-1185">Reference proteome</keyword>
<dbReference type="STRING" id="84724.SAMN04488564_107435"/>
<name>A0A1I6F379_9PSEU</name>